<reference evidence="1" key="1">
    <citation type="submission" date="2018-05" db="EMBL/GenBank/DDBJ databases">
        <authorList>
            <person name="Lanie J.A."/>
            <person name="Ng W.-L."/>
            <person name="Kazmierczak K.M."/>
            <person name="Andrzejewski T.M."/>
            <person name="Davidsen T.M."/>
            <person name="Wayne K.J."/>
            <person name="Tettelin H."/>
            <person name="Glass J.I."/>
            <person name="Rusch D."/>
            <person name="Podicherti R."/>
            <person name="Tsui H.-C.T."/>
            <person name="Winkler M.E."/>
        </authorList>
    </citation>
    <scope>NUCLEOTIDE SEQUENCE</scope>
</reference>
<gene>
    <name evidence="1" type="ORF">METZ01_LOCUS379652</name>
</gene>
<accession>A0A382TZD3</accession>
<evidence type="ECO:0000313" key="1">
    <source>
        <dbReference type="EMBL" id="SVD26798.1"/>
    </source>
</evidence>
<protein>
    <submittedName>
        <fullName evidence="1">Uncharacterized protein</fullName>
    </submittedName>
</protein>
<dbReference type="EMBL" id="UINC01139944">
    <property type="protein sequence ID" value="SVD26798.1"/>
    <property type="molecule type" value="Genomic_DNA"/>
</dbReference>
<dbReference type="AlphaFoldDB" id="A0A382TZD3"/>
<organism evidence="1">
    <name type="scientific">marine metagenome</name>
    <dbReference type="NCBI Taxonomy" id="408172"/>
    <lineage>
        <taxon>unclassified sequences</taxon>
        <taxon>metagenomes</taxon>
        <taxon>ecological metagenomes</taxon>
    </lineage>
</organism>
<proteinExistence type="predicted"/>
<name>A0A382TZD3_9ZZZZ</name>
<sequence length="39" mass="4263">MTPSTAPILLLLGRLVALARASLLGVERVILIYWDVLTN</sequence>